<evidence type="ECO:0000256" key="8">
    <source>
        <dbReference type="SAM" id="Phobius"/>
    </source>
</evidence>
<dbReference type="PANTHER" id="PTHR30558">
    <property type="entry name" value="EXBD MEMBRANE COMPONENT OF PMF-DRIVEN MACROMOLECULE IMPORT SYSTEM"/>
    <property type="match status" value="1"/>
</dbReference>
<evidence type="ECO:0000313" key="11">
    <source>
        <dbReference type="Proteomes" id="UP000186599"/>
    </source>
</evidence>
<evidence type="ECO:0000256" key="4">
    <source>
        <dbReference type="ARBA" id="ARBA00022692"/>
    </source>
</evidence>
<keyword evidence="4 7" id="KW-0812">Transmembrane</keyword>
<evidence type="ECO:0000256" key="6">
    <source>
        <dbReference type="ARBA" id="ARBA00023136"/>
    </source>
</evidence>
<keyword evidence="5 8" id="KW-1133">Transmembrane helix</keyword>
<name>A0A1H9SYI9_9GAMM</name>
<comment type="subcellular location">
    <subcellularLocation>
        <location evidence="1">Cell membrane</location>
        <topology evidence="1">Single-pass membrane protein</topology>
    </subcellularLocation>
    <subcellularLocation>
        <location evidence="7">Cell membrane</location>
        <topology evidence="7">Single-pass type II membrane protein</topology>
    </subcellularLocation>
</comment>
<dbReference type="EMBL" id="FOUA01000002">
    <property type="protein sequence ID" value="SFL91292.1"/>
    <property type="molecule type" value="Genomic_DNA"/>
</dbReference>
<dbReference type="Proteomes" id="UP000186904">
    <property type="component" value="Unassembled WGS sequence"/>
</dbReference>
<dbReference type="Pfam" id="PF02472">
    <property type="entry name" value="ExbD"/>
    <property type="match status" value="1"/>
</dbReference>
<evidence type="ECO:0000313" key="12">
    <source>
        <dbReference type="Proteomes" id="UP000186904"/>
    </source>
</evidence>
<keyword evidence="6 8" id="KW-0472">Membrane</keyword>
<evidence type="ECO:0000256" key="5">
    <source>
        <dbReference type="ARBA" id="ARBA00022989"/>
    </source>
</evidence>
<keyword evidence="3" id="KW-1003">Cell membrane</keyword>
<keyword evidence="7" id="KW-0653">Protein transport</keyword>
<organism evidence="9 12">
    <name type="scientific">Halopseudomonas bauzanensis</name>
    <dbReference type="NCBI Taxonomy" id="653930"/>
    <lineage>
        <taxon>Bacteria</taxon>
        <taxon>Pseudomonadati</taxon>
        <taxon>Pseudomonadota</taxon>
        <taxon>Gammaproteobacteria</taxon>
        <taxon>Pseudomonadales</taxon>
        <taxon>Pseudomonadaceae</taxon>
        <taxon>Halopseudomonas</taxon>
    </lineage>
</organism>
<evidence type="ECO:0000256" key="1">
    <source>
        <dbReference type="ARBA" id="ARBA00004162"/>
    </source>
</evidence>
<dbReference type="InterPro" id="IPR003400">
    <property type="entry name" value="ExbD"/>
</dbReference>
<dbReference type="Proteomes" id="UP000186599">
    <property type="component" value="Unassembled WGS sequence"/>
</dbReference>
<protein>
    <submittedName>
        <fullName evidence="10">Biopolymer transport protein ExbD</fullName>
    </submittedName>
    <submittedName>
        <fullName evidence="9">Outer membrane transport energization protein ExbD</fullName>
    </submittedName>
</protein>
<keyword evidence="11" id="KW-1185">Reference proteome</keyword>
<reference evidence="11 12" key="1">
    <citation type="submission" date="2016-10" db="EMBL/GenBank/DDBJ databases">
        <authorList>
            <person name="de Groot N.N."/>
        </authorList>
    </citation>
    <scope>NUCLEOTIDE SEQUENCE [LARGE SCALE GENOMIC DNA]</scope>
    <source>
        <strain evidence="10 11">CGMCC 1.9095</strain>
        <strain evidence="9 12">DSM 22558</strain>
    </source>
</reference>
<dbReference type="PANTHER" id="PTHR30558:SF15">
    <property type="entry name" value="BIOPOLYMER TRANSPORT PROTEIN EXBD1"/>
    <property type="match status" value="1"/>
</dbReference>
<evidence type="ECO:0000313" key="10">
    <source>
        <dbReference type="EMBL" id="SFL91292.1"/>
    </source>
</evidence>
<evidence type="ECO:0000256" key="2">
    <source>
        <dbReference type="ARBA" id="ARBA00005811"/>
    </source>
</evidence>
<gene>
    <name evidence="10" type="ORF">SAMN04487855_1571</name>
    <name evidence="9" type="ORF">SAMN05216589_1742</name>
</gene>
<evidence type="ECO:0000256" key="3">
    <source>
        <dbReference type="ARBA" id="ARBA00022475"/>
    </source>
</evidence>
<dbReference type="GO" id="GO:0005886">
    <property type="term" value="C:plasma membrane"/>
    <property type="evidence" value="ECO:0007669"/>
    <property type="project" value="UniProtKB-SubCell"/>
</dbReference>
<accession>A0A1H9SYI9</accession>
<sequence>MIRLPPASTANASLLPDLTPLLDVIFIVLVFFLLTAQVPLLQRPLDLPQDQRDSASMVTSDAERQLLELDAAGRWRLDDRPLSLSGLPEALSSVTHPALDLAIDRQAPLTAFLDLIVLLEEQQIDDIRLLMEPTPDAP</sequence>
<dbReference type="GO" id="GO:0015031">
    <property type="term" value="P:protein transport"/>
    <property type="evidence" value="ECO:0007669"/>
    <property type="project" value="UniProtKB-KW"/>
</dbReference>
<keyword evidence="7" id="KW-0813">Transport</keyword>
<dbReference type="RefSeq" id="WP_143063040.1">
    <property type="nucleotide sequence ID" value="NZ_FOGN01000002.1"/>
</dbReference>
<evidence type="ECO:0000256" key="7">
    <source>
        <dbReference type="RuleBase" id="RU003879"/>
    </source>
</evidence>
<dbReference type="EMBL" id="FOGN01000002">
    <property type="protein sequence ID" value="SER89961.1"/>
    <property type="molecule type" value="Genomic_DNA"/>
</dbReference>
<proteinExistence type="inferred from homology"/>
<comment type="similarity">
    <text evidence="2 7">Belongs to the ExbD/TolR family.</text>
</comment>
<dbReference type="AlphaFoldDB" id="A0A1H9SYI9"/>
<dbReference type="OrthoDB" id="9793581at2"/>
<evidence type="ECO:0000313" key="9">
    <source>
        <dbReference type="EMBL" id="SER89961.1"/>
    </source>
</evidence>
<dbReference type="GO" id="GO:0022857">
    <property type="term" value="F:transmembrane transporter activity"/>
    <property type="evidence" value="ECO:0007669"/>
    <property type="project" value="InterPro"/>
</dbReference>
<feature type="transmembrane region" description="Helical" evidence="8">
    <location>
        <begin position="20"/>
        <end position="41"/>
    </location>
</feature>
<dbReference type="STRING" id="653930.SAMN05216589_1742"/>